<gene>
    <name evidence="12" type="ORF">IPH26_06570</name>
</gene>
<dbReference type="GO" id="GO:0071973">
    <property type="term" value="P:bacterial-type flagellum-dependent cell motility"/>
    <property type="evidence" value="ECO:0007669"/>
    <property type="project" value="InterPro"/>
</dbReference>
<evidence type="ECO:0000256" key="5">
    <source>
        <dbReference type="ARBA" id="ARBA00022448"/>
    </source>
</evidence>
<organism evidence="12 13">
    <name type="scientific">Candidatus Methylophosphatis roskildensis</name>
    <dbReference type="NCBI Taxonomy" id="2899263"/>
    <lineage>
        <taxon>Bacteria</taxon>
        <taxon>Pseudomonadati</taxon>
        <taxon>Pseudomonadota</taxon>
        <taxon>Betaproteobacteria</taxon>
        <taxon>Nitrosomonadales</taxon>
        <taxon>Sterolibacteriaceae</taxon>
        <taxon>Candidatus Methylophosphatis</taxon>
    </lineage>
</organism>
<dbReference type="GO" id="GO:0003774">
    <property type="term" value="F:cytoskeletal motor activity"/>
    <property type="evidence" value="ECO:0007669"/>
    <property type="project" value="InterPro"/>
</dbReference>
<feature type="region of interest" description="Disordered" evidence="10">
    <location>
        <begin position="1"/>
        <end position="47"/>
    </location>
</feature>
<keyword evidence="12" id="KW-0282">Flagellum</keyword>
<reference evidence="12" key="1">
    <citation type="submission" date="2020-10" db="EMBL/GenBank/DDBJ databases">
        <title>Connecting structure to function with the recovery of over 1000 high-quality activated sludge metagenome-assembled genomes encoding full-length rRNA genes using long-read sequencing.</title>
        <authorList>
            <person name="Singleton C.M."/>
            <person name="Petriglieri F."/>
            <person name="Kristensen J.M."/>
            <person name="Kirkegaard R.H."/>
            <person name="Michaelsen T.Y."/>
            <person name="Andersen M.H."/>
            <person name="Karst S.M."/>
            <person name="Dueholm M.S."/>
            <person name="Nielsen P.H."/>
            <person name="Albertsen M."/>
        </authorList>
    </citation>
    <scope>NUCLEOTIDE SEQUENCE</scope>
    <source>
        <strain evidence="12">Bjer_18-Q3-R1-45_BAT3C.347</strain>
    </source>
</reference>
<evidence type="ECO:0000256" key="8">
    <source>
        <dbReference type="ARBA" id="ARBA00022927"/>
    </source>
</evidence>
<keyword evidence="8" id="KW-0653">Protein transport</keyword>
<comment type="similarity">
    <text evidence="3">Belongs to the FliH family.</text>
</comment>
<keyword evidence="12" id="KW-0966">Cell projection</keyword>
<keyword evidence="5" id="KW-0813">Transport</keyword>
<comment type="caution">
    <text evidence="12">The sequence shown here is derived from an EMBL/GenBank/DDBJ whole genome shotgun (WGS) entry which is preliminary data.</text>
</comment>
<keyword evidence="6" id="KW-0963">Cytoplasm</keyword>
<dbReference type="GO" id="GO:0044781">
    <property type="term" value="P:bacterial-type flagellum organization"/>
    <property type="evidence" value="ECO:0007669"/>
    <property type="project" value="UniProtKB-KW"/>
</dbReference>
<dbReference type="Gene3D" id="3.30.2320.30">
    <property type="entry name" value="ATP synthase, E subunit, C-terminal"/>
    <property type="match status" value="1"/>
</dbReference>
<keyword evidence="12" id="KW-0969">Cilium</keyword>
<keyword evidence="9" id="KW-1006">Bacterial flagellum protein export</keyword>
<evidence type="ECO:0000256" key="6">
    <source>
        <dbReference type="ARBA" id="ARBA00022490"/>
    </source>
</evidence>
<evidence type="ECO:0000256" key="2">
    <source>
        <dbReference type="ARBA" id="ARBA00004496"/>
    </source>
</evidence>
<dbReference type="PANTHER" id="PTHR34982">
    <property type="entry name" value="YOP PROTEINS TRANSLOCATION PROTEIN L"/>
    <property type="match status" value="1"/>
</dbReference>
<dbReference type="GO" id="GO:0015031">
    <property type="term" value="P:protein transport"/>
    <property type="evidence" value="ECO:0007669"/>
    <property type="project" value="UniProtKB-KW"/>
</dbReference>
<feature type="compositionally biased region" description="Basic and acidic residues" evidence="10">
    <location>
        <begin position="10"/>
        <end position="32"/>
    </location>
</feature>
<name>A0A9D7E7M2_9PROT</name>
<dbReference type="InterPro" id="IPR038495">
    <property type="entry name" value="ATPase_E_C"/>
</dbReference>
<dbReference type="GO" id="GO:0005829">
    <property type="term" value="C:cytosol"/>
    <property type="evidence" value="ECO:0007669"/>
    <property type="project" value="TreeGrafter"/>
</dbReference>
<evidence type="ECO:0000256" key="4">
    <source>
        <dbReference type="ARBA" id="ARBA00016507"/>
    </source>
</evidence>
<evidence type="ECO:0000259" key="11">
    <source>
        <dbReference type="Pfam" id="PF02108"/>
    </source>
</evidence>
<comment type="subcellular location">
    <subcellularLocation>
        <location evidence="2">Cytoplasm</location>
    </subcellularLocation>
</comment>
<feature type="domain" description="Flagellar assembly protein FliH/Type III secretion system HrpE" evidence="11">
    <location>
        <begin position="84"/>
        <end position="207"/>
    </location>
</feature>
<proteinExistence type="inferred from homology"/>
<dbReference type="Pfam" id="PF02108">
    <property type="entry name" value="FliH"/>
    <property type="match status" value="1"/>
</dbReference>
<dbReference type="InterPro" id="IPR018035">
    <property type="entry name" value="Flagellar_FliH/T3SS_HrpE"/>
</dbReference>
<dbReference type="SUPFAM" id="SSF160527">
    <property type="entry name" value="V-type ATPase subunit E-like"/>
    <property type="match status" value="1"/>
</dbReference>
<sequence length="228" mass="25749">MSAANVTPLRPDHEQRYRRWEPERFEDSKARTPEPVVQAPPPEPELRLPTADEIERIHIDAAEMGRKAGFEHGYEEGTARVRMEALQINTLLEHFETAVSEFDQQVGESLVRLALEIARQVVRRELKTQPHCLLDVVREALAQLPHQHVNIHVHPGDAQLVRTHLADQVQHAGHRIREDASLARGGCRLDAAGTQVDATVETRWKRVVESLGLRDDWSAPAEPRLGAV</sequence>
<dbReference type="EMBL" id="JADJEV010000003">
    <property type="protein sequence ID" value="MBK6972617.1"/>
    <property type="molecule type" value="Genomic_DNA"/>
</dbReference>
<dbReference type="InterPro" id="IPR000563">
    <property type="entry name" value="Flag_FliH"/>
</dbReference>
<keyword evidence="7" id="KW-1005">Bacterial flagellum biogenesis</keyword>
<evidence type="ECO:0000313" key="12">
    <source>
        <dbReference type="EMBL" id="MBK6972617.1"/>
    </source>
</evidence>
<dbReference type="Proteomes" id="UP000807785">
    <property type="component" value="Unassembled WGS sequence"/>
</dbReference>
<dbReference type="PANTHER" id="PTHR34982:SF1">
    <property type="entry name" value="FLAGELLAR ASSEMBLY PROTEIN FLIH"/>
    <property type="match status" value="1"/>
</dbReference>
<evidence type="ECO:0000313" key="13">
    <source>
        <dbReference type="Proteomes" id="UP000807785"/>
    </source>
</evidence>
<dbReference type="AlphaFoldDB" id="A0A9D7E7M2"/>
<evidence type="ECO:0000256" key="1">
    <source>
        <dbReference type="ARBA" id="ARBA00003041"/>
    </source>
</evidence>
<protein>
    <recommendedName>
        <fullName evidence="4">Flagellar assembly protein FliH</fullName>
    </recommendedName>
</protein>
<dbReference type="PRINTS" id="PR01003">
    <property type="entry name" value="FLGFLIH"/>
</dbReference>
<comment type="function">
    <text evidence="1">Needed for flagellar regrowth and assembly.</text>
</comment>
<dbReference type="GO" id="GO:0009288">
    <property type="term" value="C:bacterial-type flagellum"/>
    <property type="evidence" value="ECO:0007669"/>
    <property type="project" value="InterPro"/>
</dbReference>
<evidence type="ECO:0000256" key="3">
    <source>
        <dbReference type="ARBA" id="ARBA00006602"/>
    </source>
</evidence>
<dbReference type="InterPro" id="IPR051472">
    <property type="entry name" value="T3SS_Stator/FliH"/>
</dbReference>
<accession>A0A9D7E7M2</accession>
<evidence type="ECO:0000256" key="7">
    <source>
        <dbReference type="ARBA" id="ARBA00022795"/>
    </source>
</evidence>
<evidence type="ECO:0000256" key="9">
    <source>
        <dbReference type="ARBA" id="ARBA00023225"/>
    </source>
</evidence>
<evidence type="ECO:0000256" key="10">
    <source>
        <dbReference type="SAM" id="MobiDB-lite"/>
    </source>
</evidence>